<dbReference type="Gene3D" id="1.50.10.10">
    <property type="match status" value="1"/>
</dbReference>
<evidence type="ECO:0000256" key="6">
    <source>
        <dbReference type="ARBA" id="ARBA00023295"/>
    </source>
</evidence>
<keyword evidence="5" id="KW-0119">Carbohydrate metabolism</keyword>
<organism evidence="9">
    <name type="scientific">Candidatus Kentrum eta</name>
    <dbReference type="NCBI Taxonomy" id="2126337"/>
    <lineage>
        <taxon>Bacteria</taxon>
        <taxon>Pseudomonadati</taxon>
        <taxon>Pseudomonadota</taxon>
        <taxon>Gammaproteobacteria</taxon>
        <taxon>Candidatus Kentrum</taxon>
    </lineage>
</organism>
<sequence length="462" mass="53056">MMGNNHCNWIENHCGHFTAEPVESKFASISRYMFILMLRNFATSQWRFSKKEKNSDGTQSRILSEPGCIIASPSTPYDNETDQDYVHFWVRDGALTVNECKYRDLPSKEMLNDYVFFSELVQKNAIKDKKPAHACFKIDGTLRDWGEQGDGPALRILSILEIWDQLSDKARSVACEVLSKDQRYINEHYKDETDNAWEEVKGKLFFARAAQRHAIDQLYRFAAKVGIPQNEKARAIYDELTQELDKHWKEKDGHYWSILDGKPNHEPLRGHKLNSDLIFACTYAGMPCFEERMLRTIAKLREFFEDFYPINKADAECNIGPSIGRYPGDTYDGITNDHTNIGHPWPLCTANLARFYYQCIVELAAHPSIVITEGMGPFFKQIDFTYTGEISKSSLRYKEVIGALLTAGDRLMRTIVCHSDHLELSEQNHRDTGMCSSVCSLTWSYSSFLAASRTRDEAMKAF</sequence>
<dbReference type="EC" id="3.2.1.3" evidence="3"/>
<evidence type="ECO:0000256" key="5">
    <source>
        <dbReference type="ARBA" id="ARBA00023277"/>
    </source>
</evidence>
<dbReference type="EMBL" id="CAADFI010000114">
    <property type="protein sequence ID" value="VFJ97587.1"/>
    <property type="molecule type" value="Genomic_DNA"/>
</dbReference>
<keyword evidence="6" id="KW-0326">Glycosidase</keyword>
<protein>
    <recommendedName>
        <fullName evidence="3">glucan 1,4-alpha-glucosidase</fullName>
        <ecNumber evidence="3">3.2.1.3</ecNumber>
    </recommendedName>
</protein>
<dbReference type="EMBL" id="CAADFJ010000111">
    <property type="protein sequence ID" value="VFK02999.1"/>
    <property type="molecule type" value="Genomic_DNA"/>
</dbReference>
<feature type="domain" description="GH15-like" evidence="8">
    <location>
        <begin position="66"/>
        <end position="452"/>
    </location>
</feature>
<dbReference type="InterPro" id="IPR000165">
    <property type="entry name" value="Glucoamylase"/>
</dbReference>
<keyword evidence="4" id="KW-0378">Hydrolase</keyword>
<dbReference type="GO" id="GO:0000272">
    <property type="term" value="P:polysaccharide catabolic process"/>
    <property type="evidence" value="ECO:0007669"/>
    <property type="project" value="UniProtKB-KW"/>
</dbReference>
<evidence type="ECO:0000259" key="8">
    <source>
        <dbReference type="Pfam" id="PF00723"/>
    </source>
</evidence>
<dbReference type="EMBL" id="CAADFG010000113">
    <property type="protein sequence ID" value="VFJ96954.1"/>
    <property type="molecule type" value="Genomic_DNA"/>
</dbReference>
<dbReference type="InterPro" id="IPR008928">
    <property type="entry name" value="6-hairpin_glycosidase_sf"/>
</dbReference>
<dbReference type="SUPFAM" id="SSF48208">
    <property type="entry name" value="Six-hairpin glycosidases"/>
    <property type="match status" value="1"/>
</dbReference>
<evidence type="ECO:0000313" key="9">
    <source>
        <dbReference type="EMBL" id="VFJ96954.1"/>
    </source>
</evidence>
<gene>
    <name evidence="9" type="ORF">BECKH772A_GA0070896_101134</name>
    <name evidence="10" type="ORF">BECKH772B_GA0070898_1011415</name>
    <name evidence="11" type="ORF">BECKH772C_GA0070978_101114</name>
</gene>
<dbReference type="InterPro" id="IPR012341">
    <property type="entry name" value="6hp_glycosidase-like_sf"/>
</dbReference>
<dbReference type="PANTHER" id="PTHR31616:SF9">
    <property type="entry name" value="GLUCOAMYLASE, INTRACELLULAR SPORULATION-SPECIFIC"/>
    <property type="match status" value="1"/>
</dbReference>
<evidence type="ECO:0000313" key="10">
    <source>
        <dbReference type="EMBL" id="VFJ97587.1"/>
    </source>
</evidence>
<evidence type="ECO:0000256" key="7">
    <source>
        <dbReference type="ARBA" id="ARBA00023326"/>
    </source>
</evidence>
<dbReference type="Pfam" id="PF00723">
    <property type="entry name" value="Glyco_hydro_15"/>
    <property type="match status" value="1"/>
</dbReference>
<evidence type="ECO:0000313" key="11">
    <source>
        <dbReference type="EMBL" id="VFK02999.1"/>
    </source>
</evidence>
<reference evidence="9" key="1">
    <citation type="submission" date="2019-02" db="EMBL/GenBank/DDBJ databases">
        <authorList>
            <person name="Gruber-Vodicka R. H."/>
            <person name="Seah K. B. B."/>
        </authorList>
    </citation>
    <scope>NUCLEOTIDE SEQUENCE</scope>
    <source>
        <strain evidence="11">BECK_SA2B12</strain>
        <strain evidence="9">BECK_SA2B15</strain>
        <strain evidence="10">BECK_SA2B20</strain>
    </source>
</reference>
<comment type="catalytic activity">
    <reaction evidence="1">
        <text>Hydrolysis of terminal (1-&gt;4)-linked alpha-D-glucose residues successively from non-reducing ends of the chains with release of beta-D-glucose.</text>
        <dbReference type="EC" id="3.2.1.3"/>
    </reaction>
</comment>
<proteinExistence type="inferred from homology"/>
<evidence type="ECO:0000256" key="1">
    <source>
        <dbReference type="ARBA" id="ARBA00001863"/>
    </source>
</evidence>
<dbReference type="PANTHER" id="PTHR31616">
    <property type="entry name" value="TREHALASE"/>
    <property type="match status" value="1"/>
</dbReference>
<keyword evidence="7" id="KW-0624">Polysaccharide degradation</keyword>
<dbReference type="InterPro" id="IPR011613">
    <property type="entry name" value="GH15-like"/>
</dbReference>
<evidence type="ECO:0000256" key="4">
    <source>
        <dbReference type="ARBA" id="ARBA00022801"/>
    </source>
</evidence>
<evidence type="ECO:0000256" key="3">
    <source>
        <dbReference type="ARBA" id="ARBA00012593"/>
    </source>
</evidence>
<comment type="similarity">
    <text evidence="2">Belongs to the glycosyl hydrolase 15 family.</text>
</comment>
<dbReference type="PRINTS" id="PR00736">
    <property type="entry name" value="GLHYDRLASE15"/>
</dbReference>
<dbReference type="AlphaFoldDB" id="A0A450UWN7"/>
<evidence type="ECO:0000256" key="2">
    <source>
        <dbReference type="ARBA" id="ARBA00006188"/>
    </source>
</evidence>
<accession>A0A450UWN7</accession>
<name>A0A450UWN7_9GAMM</name>
<dbReference type="GO" id="GO:0004339">
    <property type="term" value="F:glucan 1,4-alpha-glucosidase activity"/>
    <property type="evidence" value="ECO:0007669"/>
    <property type="project" value="UniProtKB-EC"/>
</dbReference>